<dbReference type="Pfam" id="PF02195">
    <property type="entry name" value="ParB_N"/>
    <property type="match status" value="1"/>
</dbReference>
<dbReference type="InterPro" id="IPR023705">
    <property type="entry name" value="Nucleoid_occlusion_protein"/>
</dbReference>
<evidence type="ECO:0000313" key="11">
    <source>
        <dbReference type="Proteomes" id="UP000275076"/>
    </source>
</evidence>
<feature type="domain" description="ParB-like N-terminal" evidence="9">
    <location>
        <begin position="30"/>
        <end position="119"/>
    </location>
</feature>
<reference evidence="10 11" key="1">
    <citation type="submission" date="2018-10" db="EMBL/GenBank/DDBJ databases">
        <title>Draft genome sequence of Bacillus salarius IM0101, isolated from a hypersaline soil in Inner Mongolia, China.</title>
        <authorList>
            <person name="Yamprayoonswat W."/>
            <person name="Boonvisut S."/>
            <person name="Jumpathong W."/>
            <person name="Sittihan S."/>
            <person name="Ruangsuj P."/>
            <person name="Wanthongcharoen S."/>
            <person name="Thongpramul N."/>
            <person name="Pimmason S."/>
            <person name="Yu B."/>
            <person name="Yasawong M."/>
        </authorList>
    </citation>
    <scope>NUCLEOTIDE SEQUENCE [LARGE SCALE GENOMIC DNA]</scope>
    <source>
        <strain evidence="10 11">IM0101</strain>
    </source>
</reference>
<evidence type="ECO:0000256" key="3">
    <source>
        <dbReference type="ARBA" id="ARBA00022490"/>
    </source>
</evidence>
<dbReference type="GO" id="GO:0000917">
    <property type="term" value="P:division septum assembly"/>
    <property type="evidence" value="ECO:0007669"/>
    <property type="project" value="UniProtKB-KW"/>
</dbReference>
<dbReference type="Gene3D" id="3.90.1530.30">
    <property type="match status" value="1"/>
</dbReference>
<comment type="caution">
    <text evidence="10">The sequence shown here is derived from an EMBL/GenBank/DDBJ whole genome shotgun (WGS) entry which is preliminary data.</text>
</comment>
<keyword evidence="6" id="KW-0717">Septation</keyword>
<evidence type="ECO:0000256" key="1">
    <source>
        <dbReference type="ARBA" id="ARBA00004453"/>
    </source>
</evidence>
<dbReference type="NCBIfam" id="TIGR04285">
    <property type="entry name" value="nucleoid_noc"/>
    <property type="match status" value="1"/>
</dbReference>
<dbReference type="EMBL" id="RBVX01000051">
    <property type="protein sequence ID" value="RSL29803.1"/>
    <property type="molecule type" value="Genomic_DNA"/>
</dbReference>
<dbReference type="Pfam" id="PF17762">
    <property type="entry name" value="HTH_ParB"/>
    <property type="match status" value="1"/>
</dbReference>
<dbReference type="InterPro" id="IPR050336">
    <property type="entry name" value="Chromosome_partition/occlusion"/>
</dbReference>
<feature type="region of interest" description="Disordered" evidence="8">
    <location>
        <begin position="1"/>
        <end position="24"/>
    </location>
</feature>
<dbReference type="InterPro" id="IPR041468">
    <property type="entry name" value="HTH_ParB/Spo0J"/>
</dbReference>
<evidence type="ECO:0000256" key="4">
    <source>
        <dbReference type="ARBA" id="ARBA00022618"/>
    </source>
</evidence>
<feature type="compositionally biased region" description="Basic residues" evidence="8">
    <location>
        <begin position="227"/>
        <end position="236"/>
    </location>
</feature>
<comment type="subcellular location">
    <subcellularLocation>
        <location evidence="1">Cytoplasm</location>
        <location evidence="1">Nucleoid</location>
    </subcellularLocation>
</comment>
<dbReference type="NCBIfam" id="TIGR00180">
    <property type="entry name" value="parB_part"/>
    <property type="match status" value="1"/>
</dbReference>
<dbReference type="FunFam" id="3.90.1530.30:FF:000001">
    <property type="entry name" value="Chromosome partitioning protein ParB"/>
    <property type="match status" value="1"/>
</dbReference>
<dbReference type="PANTHER" id="PTHR33375">
    <property type="entry name" value="CHROMOSOME-PARTITIONING PROTEIN PARB-RELATED"/>
    <property type="match status" value="1"/>
</dbReference>
<protein>
    <submittedName>
        <fullName evidence="10">Nucleoid occlusion protein</fullName>
    </submittedName>
</protein>
<sequence length="281" mass="32594">MKQSLQKWFGLGDQQEGQEENDVYSEDEIKHLPIEKITANPFQPRTIFQEEKIAELAQSIRTHGLLQPITVREREGSFEIIAGERRWRAVLSIGMKEIPAIIKNFNDTQTASVALIENLQREELTAIEEATAYSKLLELHGLTQESLAQRLGKGQSTVANKLRLLYLNETTQQALKDKQITERHARALLAVKDTEKQEFILQEVLKRELNVKQTEQLIKHHTEEKPKKPKPTRKHYSKDTRLAMNTIRQSVDMVEKSGLNIDTDEEEHEDYYQFTIRIPKK</sequence>
<dbReference type="CDD" id="cd16393">
    <property type="entry name" value="SPO0J_N"/>
    <property type="match status" value="1"/>
</dbReference>
<keyword evidence="3" id="KW-0963">Cytoplasm</keyword>
<evidence type="ECO:0000256" key="6">
    <source>
        <dbReference type="ARBA" id="ARBA00023210"/>
    </source>
</evidence>
<dbReference type="PANTHER" id="PTHR33375:SF8">
    <property type="entry name" value="NUCLEOID OCCLUSION PROTEIN"/>
    <property type="match status" value="1"/>
</dbReference>
<dbReference type="SUPFAM" id="SSF110849">
    <property type="entry name" value="ParB/Sulfiredoxin"/>
    <property type="match status" value="1"/>
</dbReference>
<feature type="region of interest" description="Disordered" evidence="8">
    <location>
        <begin position="218"/>
        <end position="238"/>
    </location>
</feature>
<dbReference type="Gene3D" id="1.10.10.2830">
    <property type="match status" value="1"/>
</dbReference>
<dbReference type="GO" id="GO:0009295">
    <property type="term" value="C:nucleoid"/>
    <property type="evidence" value="ECO:0007669"/>
    <property type="project" value="UniProtKB-SubCell"/>
</dbReference>
<proteinExistence type="inferred from homology"/>
<organism evidence="10 11">
    <name type="scientific">Salibacterium salarium</name>
    <dbReference type="NCBI Taxonomy" id="284579"/>
    <lineage>
        <taxon>Bacteria</taxon>
        <taxon>Bacillati</taxon>
        <taxon>Bacillota</taxon>
        <taxon>Bacilli</taxon>
        <taxon>Bacillales</taxon>
        <taxon>Bacillaceae</taxon>
    </lineage>
</organism>
<evidence type="ECO:0000313" key="10">
    <source>
        <dbReference type="EMBL" id="RSL29803.1"/>
    </source>
</evidence>
<keyword evidence="11" id="KW-1185">Reference proteome</keyword>
<dbReference type="FunFam" id="1.10.10.2830:FF:000001">
    <property type="entry name" value="Chromosome partitioning protein ParB"/>
    <property type="match status" value="1"/>
</dbReference>
<dbReference type="InterPro" id="IPR004437">
    <property type="entry name" value="ParB/RepB/Spo0J"/>
</dbReference>
<keyword evidence="7" id="KW-0131">Cell cycle</keyword>
<dbReference type="GO" id="GO:0045881">
    <property type="term" value="P:positive regulation of sporulation resulting in formation of a cellular spore"/>
    <property type="evidence" value="ECO:0007669"/>
    <property type="project" value="TreeGrafter"/>
</dbReference>
<keyword evidence="4" id="KW-0132">Cell division</keyword>
<dbReference type="GO" id="GO:0003677">
    <property type="term" value="F:DNA binding"/>
    <property type="evidence" value="ECO:0007669"/>
    <property type="project" value="UniProtKB-KW"/>
</dbReference>
<evidence type="ECO:0000259" key="9">
    <source>
        <dbReference type="SMART" id="SM00470"/>
    </source>
</evidence>
<dbReference type="SMART" id="SM00470">
    <property type="entry name" value="ParB"/>
    <property type="match status" value="1"/>
</dbReference>
<evidence type="ECO:0000256" key="8">
    <source>
        <dbReference type="SAM" id="MobiDB-lite"/>
    </source>
</evidence>
<dbReference type="AlphaFoldDB" id="A0A428MUH6"/>
<keyword evidence="5" id="KW-0238">DNA-binding</keyword>
<dbReference type="Proteomes" id="UP000275076">
    <property type="component" value="Unassembled WGS sequence"/>
</dbReference>
<accession>A0A428MUH6</accession>
<dbReference type="InterPro" id="IPR036086">
    <property type="entry name" value="ParB/Sulfiredoxin_sf"/>
</dbReference>
<evidence type="ECO:0000256" key="7">
    <source>
        <dbReference type="ARBA" id="ARBA00023306"/>
    </source>
</evidence>
<evidence type="ECO:0000256" key="5">
    <source>
        <dbReference type="ARBA" id="ARBA00023125"/>
    </source>
</evidence>
<dbReference type="GO" id="GO:0007059">
    <property type="term" value="P:chromosome segregation"/>
    <property type="evidence" value="ECO:0007669"/>
    <property type="project" value="TreeGrafter"/>
</dbReference>
<dbReference type="RefSeq" id="WP_125561859.1">
    <property type="nucleotide sequence ID" value="NZ_RBVX01000051.1"/>
</dbReference>
<evidence type="ECO:0000256" key="2">
    <source>
        <dbReference type="ARBA" id="ARBA00006295"/>
    </source>
</evidence>
<dbReference type="OrthoDB" id="9802051at2"/>
<dbReference type="GO" id="GO:0005694">
    <property type="term" value="C:chromosome"/>
    <property type="evidence" value="ECO:0007669"/>
    <property type="project" value="TreeGrafter"/>
</dbReference>
<gene>
    <name evidence="10" type="primary">noc</name>
    <name evidence="10" type="ORF">D7Z54_29395</name>
</gene>
<dbReference type="InterPro" id="IPR003115">
    <property type="entry name" value="ParB_N"/>
</dbReference>
<comment type="similarity">
    <text evidence="2">Belongs to the ParB family.</text>
</comment>
<name>A0A428MUH6_9BACI</name>